<dbReference type="GO" id="GO:0004888">
    <property type="term" value="F:transmembrane signaling receptor activity"/>
    <property type="evidence" value="ECO:0007669"/>
    <property type="project" value="InterPro"/>
</dbReference>
<dbReference type="CDD" id="cd06225">
    <property type="entry name" value="HAMP"/>
    <property type="match status" value="1"/>
</dbReference>
<dbReference type="InterPro" id="IPR003660">
    <property type="entry name" value="HAMP_dom"/>
</dbReference>
<dbReference type="AlphaFoldDB" id="A0A7X5F0A3"/>
<dbReference type="GO" id="GO:0007165">
    <property type="term" value="P:signal transduction"/>
    <property type="evidence" value="ECO:0007669"/>
    <property type="project" value="UniProtKB-KW"/>
</dbReference>
<dbReference type="Gene3D" id="3.30.450.20">
    <property type="entry name" value="PAS domain"/>
    <property type="match status" value="1"/>
</dbReference>
<evidence type="ECO:0000313" key="3">
    <source>
        <dbReference type="EMBL" id="NBN77353.1"/>
    </source>
</evidence>
<dbReference type="Pfam" id="PF00015">
    <property type="entry name" value="MCPsignal"/>
    <property type="match status" value="1"/>
</dbReference>
<dbReference type="InterPro" id="IPR004090">
    <property type="entry name" value="Chemotax_Me-accpt_rcpt"/>
</dbReference>
<keyword evidence="1" id="KW-0807">Transducer</keyword>
<organism evidence="3 4">
    <name type="scientific">Pannonibacter tanglangensis</name>
    <dbReference type="NCBI Taxonomy" id="2750084"/>
    <lineage>
        <taxon>Bacteria</taxon>
        <taxon>Pseudomonadati</taxon>
        <taxon>Pseudomonadota</taxon>
        <taxon>Alphaproteobacteria</taxon>
        <taxon>Hyphomicrobiales</taxon>
        <taxon>Stappiaceae</taxon>
        <taxon>Pannonibacter</taxon>
    </lineage>
</organism>
<protein>
    <submittedName>
        <fullName evidence="3">HAMP domain-containing protein</fullName>
    </submittedName>
</protein>
<dbReference type="PANTHER" id="PTHR32089:SF112">
    <property type="entry name" value="LYSOZYME-LIKE PROTEIN-RELATED"/>
    <property type="match status" value="1"/>
</dbReference>
<comment type="caution">
    <text evidence="3">The sequence shown here is derived from an EMBL/GenBank/DDBJ whole genome shotgun (WGS) entry which is preliminary data.</text>
</comment>
<dbReference type="SMART" id="SM00283">
    <property type="entry name" value="MA"/>
    <property type="match status" value="1"/>
</dbReference>
<gene>
    <name evidence="3" type="ORF">GWI72_03630</name>
</gene>
<dbReference type="SMART" id="SM00304">
    <property type="entry name" value="HAMP"/>
    <property type="match status" value="1"/>
</dbReference>
<dbReference type="Pfam" id="PF00672">
    <property type="entry name" value="HAMP"/>
    <property type="match status" value="1"/>
</dbReference>
<evidence type="ECO:0000313" key="4">
    <source>
        <dbReference type="Proteomes" id="UP000586722"/>
    </source>
</evidence>
<dbReference type="InterPro" id="IPR004089">
    <property type="entry name" value="MCPsignal_dom"/>
</dbReference>
<reference evidence="4" key="1">
    <citation type="submission" date="2020-01" db="EMBL/GenBank/DDBJ databases">
        <authorList>
            <person name="Fang Y."/>
            <person name="Sun R."/>
            <person name="Nie L."/>
            <person name="He J."/>
            <person name="Hao L."/>
            <person name="Wang L."/>
            <person name="Su S."/>
            <person name="Lv E."/>
            <person name="Zhang Z."/>
            <person name="Xie R."/>
            <person name="Liu H."/>
        </authorList>
    </citation>
    <scope>NUCLEOTIDE SEQUENCE [LARGE SCALE GENOMIC DNA]</scope>
    <source>
        <strain evidence="4">XCT-53</strain>
    </source>
</reference>
<dbReference type="PRINTS" id="PR00260">
    <property type="entry name" value="CHEMTRNSDUCR"/>
</dbReference>
<dbReference type="EMBL" id="JAABLQ010000001">
    <property type="protein sequence ID" value="NBN77353.1"/>
    <property type="molecule type" value="Genomic_DNA"/>
</dbReference>
<dbReference type="GO" id="GO:0006935">
    <property type="term" value="P:chemotaxis"/>
    <property type="evidence" value="ECO:0007669"/>
    <property type="project" value="InterPro"/>
</dbReference>
<dbReference type="Gene3D" id="1.10.8.500">
    <property type="entry name" value="HAMP domain in histidine kinase"/>
    <property type="match status" value="1"/>
</dbReference>
<comment type="similarity">
    <text evidence="2">Belongs to the methyl-accepting chemotaxis (MCP) protein family.</text>
</comment>
<sequence>MSASSNVPQRSSRLRRLSVIIPGLTLGLVFAACTAVGVIGYHTGRDGLEAAAKSELELIAKSRQDLLDARFAGVEADLTNVATSAGAALLMKDLAGTRVNIEADLPAIREYYQPQGADAATRASRTGSDNKTMYSWRHSELHPAFMNTWKLGGYGDIYGVLPDGYVLYSVTKGSDFLVSVQDPALAGSGLAKAVAAAAAQSAGGQVMTEVAPYAAAGNAPSFFVAEPVFVEAFGESKFMGVMAMRIGTELIDRILSDREGMGETGQSYLVGEGGVVLSNMPLSAQPTALVARNSSAPVMAALSGGDGFGEVTGDDGVTRIVVARPVSFMGKTFAVVAEKSQAEAMAGVTAMRDRMMMWTLITLAVAGVIALVFALSITRPLSLLVKALESIAAGNLNADISAARRRDEIGEIGRAVVAIRENAAAEQERRTQEEAARGRSIGQQRKALLANLASEFEATVGKVVDAVSHSAQSLQGAARDVQQLTAVAGDSAARAADMSNQAMEEVQSIASASDQLSGSIRQISELIHRSSSVAQTATVRAQATNQTVLSLAEAANRIGEVVTLISDIADQTNLLALNATIEAARAGEAGRGFAVVASEVKELASQTGRATGEIQQQIDAIRAATDDAVTAIGEIQETIRDITMSVTEVSSAVEEQSAATQGIANNTQRAARGTAEVTSNIRRVNEVTDRTGSAATGFVASAEDLSKQASHLDQEVRAFLAQVRSA</sequence>
<keyword evidence="4" id="KW-1185">Reference proteome</keyword>
<dbReference type="PROSITE" id="PS50885">
    <property type="entry name" value="HAMP"/>
    <property type="match status" value="1"/>
</dbReference>
<dbReference type="Proteomes" id="UP000586722">
    <property type="component" value="Unassembled WGS sequence"/>
</dbReference>
<proteinExistence type="inferred from homology"/>
<evidence type="ECO:0000256" key="1">
    <source>
        <dbReference type="ARBA" id="ARBA00023224"/>
    </source>
</evidence>
<evidence type="ECO:0000256" key="2">
    <source>
        <dbReference type="ARBA" id="ARBA00029447"/>
    </source>
</evidence>
<dbReference type="PANTHER" id="PTHR32089">
    <property type="entry name" value="METHYL-ACCEPTING CHEMOTAXIS PROTEIN MCPB"/>
    <property type="match status" value="1"/>
</dbReference>
<accession>A0A7X5F0A3</accession>
<dbReference type="PROSITE" id="PS50111">
    <property type="entry name" value="CHEMOTAXIS_TRANSDUC_2"/>
    <property type="match status" value="1"/>
</dbReference>
<dbReference type="SUPFAM" id="SSF58104">
    <property type="entry name" value="Methyl-accepting chemotaxis protein (MCP) signaling domain"/>
    <property type="match status" value="1"/>
</dbReference>
<dbReference type="GO" id="GO:0016020">
    <property type="term" value="C:membrane"/>
    <property type="evidence" value="ECO:0007669"/>
    <property type="project" value="InterPro"/>
</dbReference>
<dbReference type="SUPFAM" id="SSF158472">
    <property type="entry name" value="HAMP domain-like"/>
    <property type="match status" value="1"/>
</dbReference>
<dbReference type="Gene3D" id="1.10.287.950">
    <property type="entry name" value="Methyl-accepting chemotaxis protein"/>
    <property type="match status" value="1"/>
</dbReference>
<dbReference type="CDD" id="cd18774">
    <property type="entry name" value="PDC2_HK_sensor"/>
    <property type="match status" value="1"/>
</dbReference>
<name>A0A7X5F0A3_9HYPH</name>